<dbReference type="GO" id="GO:0016887">
    <property type="term" value="F:ATP hydrolysis activity"/>
    <property type="evidence" value="ECO:0007669"/>
    <property type="project" value="TreeGrafter"/>
</dbReference>
<dbReference type="GO" id="GO:0009898">
    <property type="term" value="C:cytoplasmic side of plasma membrane"/>
    <property type="evidence" value="ECO:0007669"/>
    <property type="project" value="TreeGrafter"/>
</dbReference>
<dbReference type="Gene3D" id="3.40.50.300">
    <property type="entry name" value="P-loop containing nucleotide triphosphate hydrolases"/>
    <property type="match status" value="1"/>
</dbReference>
<dbReference type="PIRSF" id="PIRSF003092">
    <property type="entry name" value="MinD"/>
    <property type="match status" value="1"/>
</dbReference>
<sequence>MMWDQAEKLRKMVQSSSGKKGSSVIKANRTNARVITVTSGKGGVGKTNFTVNLALALAKLGQRVLIIDADLGMGNVDVILGRSTPYNILHLLDGGFSLMDIITEGPLGIKFMSGGSGLYNLANLDDSQLTRIINKITLLDDLADIILIDTGAGISKSVMNFVVAADEVIIVTTPEPTAITDAYAMVKTYVSHSGTAVLKLVINRVMEPDEGKIAADKLIKVALKFLGLTISSLGFVYEDSNLVKSVKKQTPLLLAFPNTASARCIEQIANRLLDRVASSKTTGVKGFFNKLLGLMR</sequence>
<evidence type="ECO:0000259" key="4">
    <source>
        <dbReference type="Pfam" id="PF01656"/>
    </source>
</evidence>
<dbReference type="InterPro" id="IPR002586">
    <property type="entry name" value="CobQ/CobB/MinD/ParA_Nub-bd_dom"/>
</dbReference>
<feature type="compositionally biased region" description="Basic and acidic residues" evidence="3">
    <location>
        <begin position="1"/>
        <end position="10"/>
    </location>
</feature>
<dbReference type="SUPFAM" id="SSF52540">
    <property type="entry name" value="P-loop containing nucleoside triphosphate hydrolases"/>
    <property type="match status" value="1"/>
</dbReference>
<dbReference type="PANTHER" id="PTHR43384:SF4">
    <property type="entry name" value="CELLULOSE BIOSYNTHESIS PROTEIN BCSQ-RELATED"/>
    <property type="match status" value="1"/>
</dbReference>
<dbReference type="PATRIC" id="fig|1149862.3.peg.2631"/>
<dbReference type="InterPro" id="IPR027417">
    <property type="entry name" value="P-loop_NTPase"/>
</dbReference>
<organism evidence="5 6">
    <name type="scientific">Pelosinus fermentans B4</name>
    <dbReference type="NCBI Taxonomy" id="1149862"/>
    <lineage>
        <taxon>Bacteria</taxon>
        <taxon>Bacillati</taxon>
        <taxon>Bacillota</taxon>
        <taxon>Negativicutes</taxon>
        <taxon>Selenomonadales</taxon>
        <taxon>Sporomusaceae</taxon>
        <taxon>Pelosinus</taxon>
    </lineage>
</organism>
<evidence type="ECO:0000313" key="5">
    <source>
        <dbReference type="EMBL" id="EIW18194.1"/>
    </source>
</evidence>
<dbReference type="Proteomes" id="UP000004324">
    <property type="component" value="Unassembled WGS sequence"/>
</dbReference>
<dbReference type="AlphaFoldDB" id="I9LCM2"/>
<name>I9LCM2_9FIRM</name>
<accession>I9LCM2</accession>
<dbReference type="GO" id="GO:0051782">
    <property type="term" value="P:negative regulation of cell division"/>
    <property type="evidence" value="ECO:0007669"/>
    <property type="project" value="TreeGrafter"/>
</dbReference>
<feature type="region of interest" description="Disordered" evidence="3">
    <location>
        <begin position="1"/>
        <end position="23"/>
    </location>
</feature>
<evidence type="ECO:0000256" key="1">
    <source>
        <dbReference type="ARBA" id="ARBA00022741"/>
    </source>
</evidence>
<gene>
    <name evidence="5" type="ORF">FB4_3668</name>
</gene>
<protein>
    <submittedName>
        <fullName evidence="5">Cobyrinic acid ac-diamide synthase</fullName>
    </submittedName>
</protein>
<evidence type="ECO:0000313" key="6">
    <source>
        <dbReference type="Proteomes" id="UP000004324"/>
    </source>
</evidence>
<keyword evidence="1" id="KW-0547">Nucleotide-binding</keyword>
<keyword evidence="6" id="KW-1185">Reference proteome</keyword>
<proteinExistence type="predicted"/>
<dbReference type="EMBL" id="AKVJ01000028">
    <property type="protein sequence ID" value="EIW18194.1"/>
    <property type="molecule type" value="Genomic_DNA"/>
</dbReference>
<evidence type="ECO:0000256" key="2">
    <source>
        <dbReference type="ARBA" id="ARBA00022840"/>
    </source>
</evidence>
<dbReference type="CDD" id="cd02038">
    <property type="entry name" value="FlhG-like"/>
    <property type="match status" value="1"/>
</dbReference>
<dbReference type="Pfam" id="PF01656">
    <property type="entry name" value="CbiA"/>
    <property type="match status" value="1"/>
</dbReference>
<dbReference type="RefSeq" id="WP_007934831.1">
    <property type="nucleotide sequence ID" value="NZ_AKVJ01000028.1"/>
</dbReference>
<evidence type="ECO:0000256" key="3">
    <source>
        <dbReference type="SAM" id="MobiDB-lite"/>
    </source>
</evidence>
<reference evidence="5 6" key="1">
    <citation type="journal article" date="2012" name="J. Bacteriol.">
        <title>Draft Genome Sequences for Two Metal-Reducing Pelosinus fermentans Strains Isolated from a Cr(VI)-Contaminated Site and for Type Strain R7.</title>
        <authorList>
            <person name="Brown S.D."/>
            <person name="Podar M."/>
            <person name="Klingeman D.M."/>
            <person name="Johnson C.M."/>
            <person name="Yang Z.K."/>
            <person name="Utturkar S.M."/>
            <person name="Land M.L."/>
            <person name="Mosher J.J."/>
            <person name="Hurt R.A.Jr."/>
            <person name="Phelps T.J."/>
            <person name="Palumbo A.V."/>
            <person name="Arkin A.P."/>
            <person name="Hazen T.C."/>
            <person name="Elias D.A."/>
        </authorList>
    </citation>
    <scope>NUCLEOTIDE SEQUENCE [LARGE SCALE GENOMIC DNA]</scope>
    <source>
        <strain evidence="5 6">B4</strain>
    </source>
</reference>
<dbReference type="InterPro" id="IPR050625">
    <property type="entry name" value="ParA/MinD_ATPase"/>
</dbReference>
<dbReference type="OrthoDB" id="9773088at2"/>
<dbReference type="PANTHER" id="PTHR43384">
    <property type="entry name" value="SEPTUM SITE-DETERMINING PROTEIN MIND HOMOLOG, CHLOROPLASTIC-RELATED"/>
    <property type="match status" value="1"/>
</dbReference>
<dbReference type="GO" id="GO:0005524">
    <property type="term" value="F:ATP binding"/>
    <property type="evidence" value="ECO:0007669"/>
    <property type="project" value="UniProtKB-KW"/>
</dbReference>
<keyword evidence="2" id="KW-0067">ATP-binding</keyword>
<feature type="domain" description="CobQ/CobB/MinD/ParA nucleotide binding" evidence="4">
    <location>
        <begin position="35"/>
        <end position="251"/>
    </location>
</feature>
<dbReference type="InterPro" id="IPR025501">
    <property type="entry name" value="MinD_FleN"/>
</dbReference>
<comment type="caution">
    <text evidence="5">The sequence shown here is derived from an EMBL/GenBank/DDBJ whole genome shotgun (WGS) entry which is preliminary data.</text>
</comment>
<dbReference type="GO" id="GO:0005829">
    <property type="term" value="C:cytosol"/>
    <property type="evidence" value="ECO:0007669"/>
    <property type="project" value="TreeGrafter"/>
</dbReference>
<dbReference type="InterPro" id="IPR033875">
    <property type="entry name" value="FlhG"/>
</dbReference>